<feature type="compositionally biased region" description="Polar residues" evidence="1">
    <location>
        <begin position="15"/>
        <end position="35"/>
    </location>
</feature>
<reference evidence="2" key="1">
    <citation type="journal article" date="2023" name="G3 (Bethesda)">
        <title>Whole genome assemblies of Zophobas morio and Tenebrio molitor.</title>
        <authorList>
            <person name="Kaur S."/>
            <person name="Stinson S.A."/>
            <person name="diCenzo G.C."/>
        </authorList>
    </citation>
    <scope>NUCLEOTIDE SEQUENCE</scope>
    <source>
        <strain evidence="2">QUZm001</strain>
    </source>
</reference>
<protein>
    <submittedName>
        <fullName evidence="2">Uncharacterized protein</fullName>
    </submittedName>
</protein>
<dbReference type="EMBL" id="JALNTZ010000006">
    <property type="protein sequence ID" value="KAJ3648914.1"/>
    <property type="molecule type" value="Genomic_DNA"/>
</dbReference>
<comment type="caution">
    <text evidence="2">The sequence shown here is derived from an EMBL/GenBank/DDBJ whole genome shotgun (WGS) entry which is preliminary data.</text>
</comment>
<sequence>MNSDDTAESEVNKDNLPSSSQISNPDSNANLSLTTDESKGAIPKTKFPKVTSKKTNNNVEDGNLVDVDTVKINGFSKANATSSNFLSNTYVECTASNLQSEKGANQAATMFERSSLNIPIENDFLDAPYVAVSLKSLNETCTTYQEQNVKDDSSSDDNELLSISDDGCIYTYKGDHVADLPSSFYNLEIPPLEETVGDGREENSSPEMDFLEMDFDPGPSGDADSDSVSNVEIDNAVSLPLDPKVEIIEEPKPCCSKDLNKEVQSDTSNINKSETLVKNKFLNLTKTIPEPVKDPVNIPKPEIKMPWSCSISERTRSAKSLRVIKKHHSSRGELSSPSESGLNGDVNITNLSSFHNATGKILIDDKNSVASDVEKNMIWTHHEACLKQITQVGPSACGATAVLNVLHALRFPIPTLERVQECVNTKLRANSSPLSEYLLSRSQAGCTHRDLIAGLYRLSDKRIYSRFFAMYPERLVNLQSWLGYWIKNGAVPIATLNLQKCEGSIPDSWHHQMIFGVGPEGIYLTNPLECVDPEQLWPQLSSESVLLIRTEDVISRWNPKIDLPQLMKINDVRWKELNVVGQIAKVVRESRREARVDYVFTSHIKIPAEYKAGVTLVIDINSPAFTLLRQCPELPLLQPEAAASAF</sequence>
<evidence type="ECO:0000313" key="3">
    <source>
        <dbReference type="Proteomes" id="UP001168821"/>
    </source>
</evidence>
<accession>A0AA38I837</accession>
<feature type="region of interest" description="Disordered" evidence="1">
    <location>
        <begin position="1"/>
        <end position="61"/>
    </location>
</feature>
<dbReference type="Proteomes" id="UP001168821">
    <property type="component" value="Unassembled WGS sequence"/>
</dbReference>
<organism evidence="2 3">
    <name type="scientific">Zophobas morio</name>
    <dbReference type="NCBI Taxonomy" id="2755281"/>
    <lineage>
        <taxon>Eukaryota</taxon>
        <taxon>Metazoa</taxon>
        <taxon>Ecdysozoa</taxon>
        <taxon>Arthropoda</taxon>
        <taxon>Hexapoda</taxon>
        <taxon>Insecta</taxon>
        <taxon>Pterygota</taxon>
        <taxon>Neoptera</taxon>
        <taxon>Endopterygota</taxon>
        <taxon>Coleoptera</taxon>
        <taxon>Polyphaga</taxon>
        <taxon>Cucujiformia</taxon>
        <taxon>Tenebrionidae</taxon>
        <taxon>Zophobas</taxon>
    </lineage>
</organism>
<proteinExistence type="predicted"/>
<name>A0AA38I837_9CUCU</name>
<evidence type="ECO:0000313" key="2">
    <source>
        <dbReference type="EMBL" id="KAJ3648914.1"/>
    </source>
</evidence>
<keyword evidence="3" id="KW-1185">Reference proteome</keyword>
<evidence type="ECO:0000256" key="1">
    <source>
        <dbReference type="SAM" id="MobiDB-lite"/>
    </source>
</evidence>
<gene>
    <name evidence="2" type="ORF">Zmor_020683</name>
</gene>
<dbReference type="AlphaFoldDB" id="A0AA38I837"/>